<evidence type="ECO:0000313" key="2">
    <source>
        <dbReference type="Proteomes" id="UP000625711"/>
    </source>
</evidence>
<comment type="caution">
    <text evidence="1">The sequence shown here is derived from an EMBL/GenBank/DDBJ whole genome shotgun (WGS) entry which is preliminary data.</text>
</comment>
<protein>
    <submittedName>
        <fullName evidence="1">Uncharacterized protein</fullName>
    </submittedName>
</protein>
<keyword evidence="2" id="KW-1185">Reference proteome</keyword>
<proteinExistence type="predicted"/>
<evidence type="ECO:0000313" key="1">
    <source>
        <dbReference type="EMBL" id="KAF7282952.1"/>
    </source>
</evidence>
<gene>
    <name evidence="1" type="ORF">GWI33_001762</name>
</gene>
<name>A0A834IQ85_RHYFE</name>
<accession>A0A834IQ85</accession>
<dbReference type="EMBL" id="JAACXV010000149">
    <property type="protein sequence ID" value="KAF7282952.1"/>
    <property type="molecule type" value="Genomic_DNA"/>
</dbReference>
<sequence length="202" mass="22578">MKVDGKRHIVIHTENSKCFIPGAELVLSSNFKDSAFFYPAKKSERLPVDGIVLVFQCKLKAEGDASLREKTNAAVTPGSVEINPSSTFDVEKFHATNHLTPFWPVSASKDYRRQLITTTMGGRQRPHDVGVPTLVRPSVHPDRKNNYRTNYGRANIKSRNQSCTDLDNAIRSLVFIQLSITHCRLFRGACKLGVLELVSLIP</sequence>
<reference evidence="1" key="1">
    <citation type="submission" date="2020-08" db="EMBL/GenBank/DDBJ databases">
        <title>Genome sequencing and assembly of the red palm weevil Rhynchophorus ferrugineus.</title>
        <authorList>
            <person name="Dias G.B."/>
            <person name="Bergman C.M."/>
            <person name="Manee M."/>
        </authorList>
    </citation>
    <scope>NUCLEOTIDE SEQUENCE</scope>
    <source>
        <strain evidence="1">AA-2017</strain>
        <tissue evidence="1">Whole larva</tissue>
    </source>
</reference>
<dbReference type="AlphaFoldDB" id="A0A834IQ85"/>
<organism evidence="1 2">
    <name type="scientific">Rhynchophorus ferrugineus</name>
    <name type="common">Red palm weevil</name>
    <name type="synonym">Curculio ferrugineus</name>
    <dbReference type="NCBI Taxonomy" id="354439"/>
    <lineage>
        <taxon>Eukaryota</taxon>
        <taxon>Metazoa</taxon>
        <taxon>Ecdysozoa</taxon>
        <taxon>Arthropoda</taxon>
        <taxon>Hexapoda</taxon>
        <taxon>Insecta</taxon>
        <taxon>Pterygota</taxon>
        <taxon>Neoptera</taxon>
        <taxon>Endopterygota</taxon>
        <taxon>Coleoptera</taxon>
        <taxon>Polyphaga</taxon>
        <taxon>Cucujiformia</taxon>
        <taxon>Curculionidae</taxon>
        <taxon>Dryophthorinae</taxon>
        <taxon>Rhynchophorus</taxon>
    </lineage>
</organism>
<dbReference type="Proteomes" id="UP000625711">
    <property type="component" value="Unassembled WGS sequence"/>
</dbReference>